<dbReference type="EMBL" id="JABFOF010000011">
    <property type="protein sequence ID" value="KAG2371671.1"/>
    <property type="molecule type" value="Genomic_DNA"/>
</dbReference>
<comment type="caution">
    <text evidence="1">The sequence shown here is derived from an EMBL/GenBank/DDBJ whole genome shotgun (WGS) entry which is preliminary data.</text>
</comment>
<evidence type="ECO:0000313" key="2">
    <source>
        <dbReference type="Proteomes" id="UP000743370"/>
    </source>
</evidence>
<dbReference type="Proteomes" id="UP000743370">
    <property type="component" value="Unassembled WGS sequence"/>
</dbReference>
<reference evidence="1 2" key="1">
    <citation type="submission" date="2020-05" db="EMBL/GenBank/DDBJ databases">
        <title>Vigna angularis (adzuki bean) Var. LongXiaoDou No. 4 denovo assembly.</title>
        <authorList>
            <person name="Xiang H."/>
        </authorList>
    </citation>
    <scope>NUCLEOTIDE SEQUENCE [LARGE SCALE GENOMIC DNA]</scope>
    <source>
        <tissue evidence="1">Leaf</tissue>
    </source>
</reference>
<evidence type="ECO:0000313" key="1">
    <source>
        <dbReference type="EMBL" id="KAG2371671.1"/>
    </source>
</evidence>
<gene>
    <name evidence="1" type="ORF">HKW66_Vig0218450</name>
</gene>
<dbReference type="AlphaFoldDB" id="A0A8T0JHE9"/>
<name>A0A8T0JHE9_PHAAN</name>
<accession>A0A8T0JHE9</accession>
<sequence length="99" mass="11672">MWRRQGGDKRGPVSNVLKRIRCEESLVCGGLCNGEGERVSMKIRDVREVELWWNDEIGGKGEEVFERKGKRLFEGNGEETQRRRCDEQCENITMERRRK</sequence>
<organism evidence="1 2">
    <name type="scientific">Phaseolus angularis</name>
    <name type="common">Azuki bean</name>
    <name type="synonym">Vigna angularis</name>
    <dbReference type="NCBI Taxonomy" id="3914"/>
    <lineage>
        <taxon>Eukaryota</taxon>
        <taxon>Viridiplantae</taxon>
        <taxon>Streptophyta</taxon>
        <taxon>Embryophyta</taxon>
        <taxon>Tracheophyta</taxon>
        <taxon>Spermatophyta</taxon>
        <taxon>Magnoliopsida</taxon>
        <taxon>eudicotyledons</taxon>
        <taxon>Gunneridae</taxon>
        <taxon>Pentapetalae</taxon>
        <taxon>rosids</taxon>
        <taxon>fabids</taxon>
        <taxon>Fabales</taxon>
        <taxon>Fabaceae</taxon>
        <taxon>Papilionoideae</taxon>
        <taxon>50 kb inversion clade</taxon>
        <taxon>NPAAA clade</taxon>
        <taxon>indigoferoid/millettioid clade</taxon>
        <taxon>Phaseoleae</taxon>
        <taxon>Vigna</taxon>
    </lineage>
</organism>
<proteinExistence type="predicted"/>
<protein>
    <submittedName>
        <fullName evidence="1">Uncharacterized protein</fullName>
    </submittedName>
</protein>